<evidence type="ECO:0000313" key="2">
    <source>
        <dbReference type="EMBL" id="MEN2785266.1"/>
    </source>
</evidence>
<name>A0ABU9XN68_9SPHN</name>
<dbReference type="SUPFAM" id="SSF101960">
    <property type="entry name" value="Stabilizer of iron transporter SufD"/>
    <property type="match status" value="1"/>
</dbReference>
<dbReference type="RefSeq" id="WP_345863793.1">
    <property type="nucleotide sequence ID" value="NZ_JBDIMF010000001.1"/>
</dbReference>
<dbReference type="InterPro" id="IPR037284">
    <property type="entry name" value="SUF_FeS_clus_asmbl_SufBD_sf"/>
</dbReference>
<dbReference type="InterPro" id="IPR055346">
    <property type="entry name" value="Fe-S_cluster_assembly_SufBD"/>
</dbReference>
<evidence type="ECO:0000259" key="1">
    <source>
        <dbReference type="Pfam" id="PF01458"/>
    </source>
</evidence>
<accession>A0ABU9XN68</accession>
<dbReference type="PANTHER" id="PTHR43575:SF1">
    <property type="entry name" value="PROTEIN ABCI7, CHLOROPLASTIC"/>
    <property type="match status" value="1"/>
</dbReference>
<reference evidence="2 3" key="1">
    <citation type="submission" date="2024-05" db="EMBL/GenBank/DDBJ databases">
        <authorList>
            <person name="Liu Q."/>
            <person name="Xin Y.-H."/>
        </authorList>
    </citation>
    <scope>NUCLEOTIDE SEQUENCE [LARGE SCALE GENOMIC DNA]</scope>
    <source>
        <strain evidence="2 3">CGMCC 1.15349</strain>
    </source>
</reference>
<feature type="domain" description="SUF system FeS cluster assembly SufBD core" evidence="1">
    <location>
        <begin position="36"/>
        <end position="221"/>
    </location>
</feature>
<sequence>MDVATLPTRRDEGWRYSDLEAVASVWPVPAPELIDVPAGTSISRVILQDAALDAVAVRDYRVVLHPGATATFHVLNIGGRLGRVTIDVTCHEGAHFELGGAMLGGGDQTLEIVTTLNHIAPNATSNQVVRAVLAGKATGSYLGKVAVARHAQKTDASQSVKAMLLSRTATANAKPELEIYADDVKCAHGATVGELDANALFYLASRGIAPAEAKALLLRAFIASVFEGIEDASERERVEAAAQTALERMLSPLPLAGGAGGPVT</sequence>
<proteinExistence type="predicted"/>
<evidence type="ECO:0000313" key="3">
    <source>
        <dbReference type="Proteomes" id="UP001404104"/>
    </source>
</evidence>
<dbReference type="InterPro" id="IPR000825">
    <property type="entry name" value="SUF_FeS_clus_asmbl_SufBD_core"/>
</dbReference>
<dbReference type="Pfam" id="PF01458">
    <property type="entry name" value="SUFBD_core"/>
    <property type="match status" value="1"/>
</dbReference>
<dbReference type="Proteomes" id="UP001404104">
    <property type="component" value="Unassembled WGS sequence"/>
</dbReference>
<gene>
    <name evidence="2" type="ORF">ABC969_02395</name>
</gene>
<dbReference type="PANTHER" id="PTHR43575">
    <property type="entry name" value="PROTEIN ABCI7, CHLOROPLASTIC"/>
    <property type="match status" value="1"/>
</dbReference>
<organism evidence="2 3">
    <name type="scientific">Sphingomonas qilianensis</name>
    <dbReference type="NCBI Taxonomy" id="1736690"/>
    <lineage>
        <taxon>Bacteria</taxon>
        <taxon>Pseudomonadati</taxon>
        <taxon>Pseudomonadota</taxon>
        <taxon>Alphaproteobacteria</taxon>
        <taxon>Sphingomonadales</taxon>
        <taxon>Sphingomonadaceae</taxon>
        <taxon>Sphingomonas</taxon>
    </lineage>
</organism>
<dbReference type="EMBL" id="JBDIMF010000001">
    <property type="protein sequence ID" value="MEN2785266.1"/>
    <property type="molecule type" value="Genomic_DNA"/>
</dbReference>
<protein>
    <submittedName>
        <fullName evidence="2">SufD family Fe-S cluster assembly protein</fullName>
    </submittedName>
</protein>
<comment type="caution">
    <text evidence="2">The sequence shown here is derived from an EMBL/GenBank/DDBJ whole genome shotgun (WGS) entry which is preliminary data.</text>
</comment>
<keyword evidence="3" id="KW-1185">Reference proteome</keyword>